<keyword evidence="2" id="KW-0472">Membrane</keyword>
<dbReference type="AlphaFoldDB" id="A0AAD9GPI3"/>
<evidence type="ECO:0000256" key="2">
    <source>
        <dbReference type="SAM" id="Phobius"/>
    </source>
</evidence>
<evidence type="ECO:0000313" key="3">
    <source>
        <dbReference type="EMBL" id="KAK1941968.1"/>
    </source>
</evidence>
<reference evidence="3" key="1">
    <citation type="submission" date="2023-08" db="EMBL/GenBank/DDBJ databases">
        <title>Reference Genome Resource for the Citrus Pathogen Phytophthora citrophthora.</title>
        <authorList>
            <person name="Moller H."/>
            <person name="Coetzee B."/>
            <person name="Rose L.J."/>
            <person name="Van Niekerk J.M."/>
        </authorList>
    </citation>
    <scope>NUCLEOTIDE SEQUENCE</scope>
    <source>
        <strain evidence="3">STE-U-9442</strain>
    </source>
</reference>
<comment type="caution">
    <text evidence="3">The sequence shown here is derived from an EMBL/GenBank/DDBJ whole genome shotgun (WGS) entry which is preliminary data.</text>
</comment>
<feature type="region of interest" description="Disordered" evidence="1">
    <location>
        <begin position="54"/>
        <end position="80"/>
    </location>
</feature>
<keyword evidence="2" id="KW-1133">Transmembrane helix</keyword>
<organism evidence="3 4">
    <name type="scientific">Phytophthora citrophthora</name>
    <dbReference type="NCBI Taxonomy" id="4793"/>
    <lineage>
        <taxon>Eukaryota</taxon>
        <taxon>Sar</taxon>
        <taxon>Stramenopiles</taxon>
        <taxon>Oomycota</taxon>
        <taxon>Peronosporomycetes</taxon>
        <taxon>Peronosporales</taxon>
        <taxon>Peronosporaceae</taxon>
        <taxon>Phytophthora</taxon>
    </lineage>
</organism>
<name>A0AAD9GPI3_9STRA</name>
<gene>
    <name evidence="3" type="ORF">P3T76_006290</name>
</gene>
<feature type="transmembrane region" description="Helical" evidence="2">
    <location>
        <begin position="20"/>
        <end position="42"/>
    </location>
</feature>
<accession>A0AAD9GPI3</accession>
<proteinExistence type="predicted"/>
<protein>
    <submittedName>
        <fullName evidence="3">Uncharacterized protein</fullName>
    </submittedName>
</protein>
<dbReference type="Proteomes" id="UP001259832">
    <property type="component" value="Unassembled WGS sequence"/>
</dbReference>
<feature type="compositionally biased region" description="Basic and acidic residues" evidence="1">
    <location>
        <begin position="59"/>
        <end position="71"/>
    </location>
</feature>
<sequence>MRYINDSIHKRPQSLDWDDYFGFAFFIFDRVVVLPQIAMVGFADRHVGVCERAGSQEDSDNHHEEVRKTHGDTGCGVLET</sequence>
<keyword evidence="4" id="KW-1185">Reference proteome</keyword>
<dbReference type="EMBL" id="JASMQC010000010">
    <property type="protein sequence ID" value="KAK1941968.1"/>
    <property type="molecule type" value="Genomic_DNA"/>
</dbReference>
<evidence type="ECO:0000256" key="1">
    <source>
        <dbReference type="SAM" id="MobiDB-lite"/>
    </source>
</evidence>
<keyword evidence="2" id="KW-0812">Transmembrane</keyword>
<evidence type="ECO:0000313" key="4">
    <source>
        <dbReference type="Proteomes" id="UP001259832"/>
    </source>
</evidence>